<gene>
    <name evidence="2" type="ORF">HDU87_006037</name>
</gene>
<name>A0AAD5TQY4_9FUNG</name>
<protein>
    <submittedName>
        <fullName evidence="2">Uncharacterized protein</fullName>
    </submittedName>
</protein>
<organism evidence="2 3">
    <name type="scientific">Geranomyces variabilis</name>
    <dbReference type="NCBI Taxonomy" id="109894"/>
    <lineage>
        <taxon>Eukaryota</taxon>
        <taxon>Fungi</taxon>
        <taxon>Fungi incertae sedis</taxon>
        <taxon>Chytridiomycota</taxon>
        <taxon>Chytridiomycota incertae sedis</taxon>
        <taxon>Chytridiomycetes</taxon>
        <taxon>Spizellomycetales</taxon>
        <taxon>Powellomycetaceae</taxon>
        <taxon>Geranomyces</taxon>
    </lineage>
</organism>
<dbReference type="Proteomes" id="UP001212152">
    <property type="component" value="Unassembled WGS sequence"/>
</dbReference>
<evidence type="ECO:0000313" key="2">
    <source>
        <dbReference type="EMBL" id="KAJ3183919.1"/>
    </source>
</evidence>
<dbReference type="AlphaFoldDB" id="A0AAD5TQY4"/>
<feature type="region of interest" description="Disordered" evidence="1">
    <location>
        <begin position="485"/>
        <end position="506"/>
    </location>
</feature>
<accession>A0AAD5TQY4</accession>
<evidence type="ECO:0000256" key="1">
    <source>
        <dbReference type="SAM" id="MobiDB-lite"/>
    </source>
</evidence>
<reference evidence="2" key="1">
    <citation type="submission" date="2020-05" db="EMBL/GenBank/DDBJ databases">
        <title>Phylogenomic resolution of chytrid fungi.</title>
        <authorList>
            <person name="Stajich J.E."/>
            <person name="Amses K."/>
            <person name="Simmons R."/>
            <person name="Seto K."/>
            <person name="Myers J."/>
            <person name="Bonds A."/>
            <person name="Quandt C.A."/>
            <person name="Barry K."/>
            <person name="Liu P."/>
            <person name="Grigoriev I."/>
            <person name="Longcore J.E."/>
            <person name="James T.Y."/>
        </authorList>
    </citation>
    <scope>NUCLEOTIDE SEQUENCE</scope>
    <source>
        <strain evidence="2">JEL0379</strain>
    </source>
</reference>
<evidence type="ECO:0000313" key="3">
    <source>
        <dbReference type="Proteomes" id="UP001212152"/>
    </source>
</evidence>
<dbReference type="EMBL" id="JADGJQ010000005">
    <property type="protein sequence ID" value="KAJ3183919.1"/>
    <property type="molecule type" value="Genomic_DNA"/>
</dbReference>
<proteinExistence type="predicted"/>
<keyword evidence="3" id="KW-1185">Reference proteome</keyword>
<sequence>MNHHTPYDGNLLATSGVAGGGGMPGTPAGPTAEDPFSALVREAVSQARAGVDNSAQLSLVLAVLETELKRQEEVRKTTELELEIVKLSQLQSRAPPAFPPSVYDWNPAAVLNGPNETLQSSHCPLATGSGPLDLNRDYDDSWLNDLSGWPSSSSTASSPASWFGDTPYATTLTPPATSLAAVPMISAPHTITPSPDSRVSLPPPAVPFAASAVSAAALVKPKRPSTDTRKRIEEVAVNCKNCNINVSAFILHYDKAHNMVDCEYTIDVLCRGCTGRPEVASAVAVSSSKKRLHDELDIDCEICKRRIGSGGFKFKGDDAVARVGGGGKICGDDIVGATAVNFRAEILCASCKSKYRLCTECGGGGRFRTGKYRPMELFAEGRRTCSLSHVRIGGAPLFFEIYSAPAELTDKLISETRDVHIDGFSGLYMCPEIIEVPAGNLDSFAKMESWCYEGWQGAENLIRTEKAGLKKYLAAVYFDQKSSKMRGTGSKRTMPATTTDSGATPPPASTRFQVGYLMMEWDIANGTALLTNGYLRSMAPSTLPILRGLAERLLRKALEDRAQMRDPSVPEIRHIWVLARRQHARLQALCQRMGMMSLDQYLQLNPDVDKQIFMREVHVSRALFVEIVSSVPEYLQSG</sequence>
<feature type="region of interest" description="Disordered" evidence="1">
    <location>
        <begin position="1"/>
        <end position="34"/>
    </location>
</feature>
<comment type="caution">
    <text evidence="2">The sequence shown here is derived from an EMBL/GenBank/DDBJ whole genome shotgun (WGS) entry which is preliminary data.</text>
</comment>